<sequence>MNTALPIRGKNRLEWIDAARGFAVFGIFIVNIGSFSAPYFLYGGGDRVWNEPVDSFIRIIIDIFFQASFYTLFSLLFGFGYQIMSERLRAKNISLYPFLIRRMSILFGFGLIHAFVIWYGDILLTYSVVGFILLLFINVRSKYLLWVAVILLGSSVSFITFVYYIARDYLGVSNQAAINEAFANYQSRNFFLIWEQNYTDWMYANGGIGIIFLVMTILPLFLIGMYIARKRLLHEPENYRAILWKIWSVSFVIFILLKMGPYLFDNPPWFSYIQDNVGGGASAIFYIVSMTLLAQSNRGKRMTRAFTYVGRMALTSYITQSIFLFLLSYGIGLYGSISPLVGIIIVILFYSLQVLFSKWWFMRYQFGPLEWVWRSLTYWKRQPFKRS</sequence>
<evidence type="ECO:0000256" key="1">
    <source>
        <dbReference type="SAM" id="Phobius"/>
    </source>
</evidence>
<keyword evidence="1" id="KW-1133">Transmembrane helix</keyword>
<dbReference type="InterPro" id="IPR052529">
    <property type="entry name" value="Bact_Transport_Assoc"/>
</dbReference>
<reference evidence="3 4" key="1">
    <citation type="submission" date="2018-10" db="EMBL/GenBank/DDBJ databases">
        <title>Oceanobacillus sp. YLB-02 draft genome.</title>
        <authorList>
            <person name="Yu L."/>
        </authorList>
    </citation>
    <scope>NUCLEOTIDE SEQUENCE [LARGE SCALE GENOMIC DNA]</scope>
    <source>
        <strain evidence="3 4">YLB-02</strain>
    </source>
</reference>
<feature type="domain" description="DUF418" evidence="2">
    <location>
        <begin position="228"/>
        <end position="380"/>
    </location>
</feature>
<feature type="transmembrane region" description="Helical" evidence="1">
    <location>
        <begin position="56"/>
        <end position="81"/>
    </location>
</feature>
<dbReference type="OrthoDB" id="9807744at2"/>
<dbReference type="RefSeq" id="WP_121522632.1">
    <property type="nucleotide sequence ID" value="NZ_RCHR01000003.1"/>
</dbReference>
<evidence type="ECO:0000259" key="2">
    <source>
        <dbReference type="Pfam" id="PF04235"/>
    </source>
</evidence>
<comment type="caution">
    <text evidence="3">The sequence shown here is derived from an EMBL/GenBank/DDBJ whole genome shotgun (WGS) entry which is preliminary data.</text>
</comment>
<dbReference type="Proteomes" id="UP000270219">
    <property type="component" value="Unassembled WGS sequence"/>
</dbReference>
<evidence type="ECO:0000313" key="4">
    <source>
        <dbReference type="Proteomes" id="UP000270219"/>
    </source>
</evidence>
<dbReference type="AlphaFoldDB" id="A0A498DBD2"/>
<dbReference type="EMBL" id="RCHR01000003">
    <property type="protein sequence ID" value="RLL45043.1"/>
    <property type="molecule type" value="Genomic_DNA"/>
</dbReference>
<dbReference type="PANTHER" id="PTHR30590:SF2">
    <property type="entry name" value="INNER MEMBRANE PROTEIN"/>
    <property type="match status" value="1"/>
</dbReference>
<feature type="transmembrane region" description="Helical" evidence="1">
    <location>
        <begin position="337"/>
        <end position="356"/>
    </location>
</feature>
<keyword evidence="4" id="KW-1185">Reference proteome</keyword>
<feature type="transmembrane region" description="Helical" evidence="1">
    <location>
        <begin position="308"/>
        <end position="331"/>
    </location>
</feature>
<name>A0A498DBD2_9BACI</name>
<keyword evidence="1" id="KW-0472">Membrane</keyword>
<dbReference type="InterPro" id="IPR007349">
    <property type="entry name" value="DUF418"/>
</dbReference>
<keyword evidence="1" id="KW-0812">Transmembrane</keyword>
<dbReference type="Pfam" id="PF04235">
    <property type="entry name" value="DUF418"/>
    <property type="match status" value="1"/>
</dbReference>
<dbReference type="PANTHER" id="PTHR30590">
    <property type="entry name" value="INNER MEMBRANE PROTEIN"/>
    <property type="match status" value="1"/>
</dbReference>
<feature type="transmembrane region" description="Helical" evidence="1">
    <location>
        <begin position="201"/>
        <end position="227"/>
    </location>
</feature>
<feature type="transmembrane region" description="Helical" evidence="1">
    <location>
        <begin position="277"/>
        <end position="296"/>
    </location>
</feature>
<accession>A0A498DBD2</accession>
<feature type="transmembrane region" description="Helical" evidence="1">
    <location>
        <begin position="21"/>
        <end position="41"/>
    </location>
</feature>
<feature type="transmembrane region" description="Helical" evidence="1">
    <location>
        <begin position="118"/>
        <end position="137"/>
    </location>
</feature>
<protein>
    <submittedName>
        <fullName evidence="3">DUF418 domain-containing protein</fullName>
    </submittedName>
</protein>
<gene>
    <name evidence="3" type="ORF">D8M04_09220</name>
</gene>
<evidence type="ECO:0000313" key="3">
    <source>
        <dbReference type="EMBL" id="RLL45043.1"/>
    </source>
</evidence>
<feature type="transmembrane region" description="Helical" evidence="1">
    <location>
        <begin position="239"/>
        <end position="257"/>
    </location>
</feature>
<proteinExistence type="predicted"/>
<feature type="transmembrane region" description="Helical" evidence="1">
    <location>
        <begin position="144"/>
        <end position="166"/>
    </location>
</feature>
<feature type="transmembrane region" description="Helical" evidence="1">
    <location>
        <begin position="93"/>
        <end position="112"/>
    </location>
</feature>
<organism evidence="3 4">
    <name type="scientific">Oceanobacillus piezotolerans</name>
    <dbReference type="NCBI Taxonomy" id="2448030"/>
    <lineage>
        <taxon>Bacteria</taxon>
        <taxon>Bacillati</taxon>
        <taxon>Bacillota</taxon>
        <taxon>Bacilli</taxon>
        <taxon>Bacillales</taxon>
        <taxon>Bacillaceae</taxon>
        <taxon>Oceanobacillus</taxon>
    </lineage>
</organism>